<dbReference type="GO" id="GO:0046872">
    <property type="term" value="F:metal ion binding"/>
    <property type="evidence" value="ECO:0007669"/>
    <property type="project" value="UniProtKB-KW"/>
</dbReference>
<dbReference type="PANTHER" id="PTHR11014">
    <property type="entry name" value="PEPTIDASE M20 FAMILY MEMBER"/>
    <property type="match status" value="1"/>
</dbReference>
<keyword evidence="2" id="KW-0479">Metal-binding</keyword>
<dbReference type="Pfam" id="PF07687">
    <property type="entry name" value="M20_dimer"/>
    <property type="match status" value="1"/>
</dbReference>
<dbReference type="AlphaFoldDB" id="K4KKD6"/>
<protein>
    <submittedName>
        <fullName evidence="6">Amidohydrolase</fullName>
    </submittedName>
</protein>
<evidence type="ECO:0000256" key="4">
    <source>
        <dbReference type="SAM" id="SignalP"/>
    </source>
</evidence>
<evidence type="ECO:0000256" key="1">
    <source>
        <dbReference type="ARBA" id="ARBA00022801"/>
    </source>
</evidence>
<feature type="region of interest" description="Disordered" evidence="3">
    <location>
        <begin position="399"/>
        <end position="419"/>
    </location>
</feature>
<dbReference type="NCBIfam" id="TIGR01891">
    <property type="entry name" value="amidohydrolases"/>
    <property type="match status" value="1"/>
</dbReference>
<feature type="binding site" evidence="2">
    <location>
        <position position="413"/>
    </location>
    <ligand>
        <name>Mn(2+)</name>
        <dbReference type="ChEBI" id="CHEBI:29035"/>
        <label>2</label>
    </ligand>
</feature>
<dbReference type="Gene3D" id="3.40.630.10">
    <property type="entry name" value="Zn peptidases"/>
    <property type="match status" value="1"/>
</dbReference>
<dbReference type="InterPro" id="IPR002933">
    <property type="entry name" value="Peptidase_M20"/>
</dbReference>
<accession>K4KKD6</accession>
<name>K4KKD6_SIMAS</name>
<dbReference type="OrthoDB" id="9777385at2"/>
<dbReference type="GO" id="GO:0019877">
    <property type="term" value="P:diaminopimelate biosynthetic process"/>
    <property type="evidence" value="ECO:0007669"/>
    <property type="project" value="UniProtKB-ARBA"/>
</dbReference>
<sequence length="443" mass="48124">MRLFSRVAHSALAGVLMVAAPLAIADLGKDVQADYDRHLKSLFTHFHQNPELSHLEFKTAKRLAKELRDAGFDVTEGVGKTGVVAIMKNGPGPLVMMRADMDGLPVEEKSGLPYASKATQKDWDGNLVNVMHACGHDVHITSLVGTARQMAKRKNEWSGTLMLIGQPAEERVGGAKGMMEDGIWKRFGQPDYAMAFHVSSEIEAGKLVAVEGSPYSGVDSIDIVIPGIGAHGASPHRGKDPVVIGAQIVLALQTIVSREIAPKEPAVITVGSFHAGTKHNIISDQAKLQITVRNDSWETREYLIKAIERVAINTARAAGMPEDKLPVVTISDEPTPPTVNDIPMTQRLKAVWREKLGDEAFDKHYRRLGMGAEDFPFFTTDPYIPSVYFAVGGTPKADFEREKAGGEPVPSHHSPLFKITPEPAVTKGVEATVIALMELLQKP</sequence>
<dbReference type="PIRSF" id="PIRSF005962">
    <property type="entry name" value="Pept_M20D_amidohydro"/>
    <property type="match status" value="1"/>
</dbReference>
<keyword evidence="1" id="KW-0378">Hydrolase</keyword>
<gene>
    <name evidence="6" type="ordered locus">M5M_11495</name>
</gene>
<keyword evidence="2" id="KW-0464">Manganese</keyword>
<dbReference type="RefSeq" id="WP_015047640.1">
    <property type="nucleotide sequence ID" value="NC_018868.3"/>
</dbReference>
<feature type="signal peptide" evidence="4">
    <location>
        <begin position="1"/>
        <end position="25"/>
    </location>
</feature>
<feature type="domain" description="Peptidase M20 dimerisation" evidence="5">
    <location>
        <begin position="217"/>
        <end position="313"/>
    </location>
</feature>
<keyword evidence="4" id="KW-0732">Signal</keyword>
<feature type="binding site" evidence="2">
    <location>
        <position position="197"/>
    </location>
    <ligand>
        <name>Mn(2+)</name>
        <dbReference type="ChEBI" id="CHEBI:29035"/>
        <label>2</label>
    </ligand>
</feature>
<evidence type="ECO:0000313" key="7">
    <source>
        <dbReference type="Proteomes" id="UP000000466"/>
    </source>
</evidence>
<organism evidence="6 7">
    <name type="scientific">Simiduia agarivorans (strain DSM 21679 / JCM 13881 / BCRC 17597 / SA1)</name>
    <dbReference type="NCBI Taxonomy" id="1117647"/>
    <lineage>
        <taxon>Bacteria</taxon>
        <taxon>Pseudomonadati</taxon>
        <taxon>Pseudomonadota</taxon>
        <taxon>Gammaproteobacteria</taxon>
        <taxon>Cellvibrionales</taxon>
        <taxon>Cellvibrionaceae</taxon>
        <taxon>Simiduia</taxon>
    </lineage>
</organism>
<feature type="chain" id="PRO_5003878227" evidence="4">
    <location>
        <begin position="26"/>
        <end position="443"/>
    </location>
</feature>
<proteinExistence type="predicted"/>
<comment type="cofactor">
    <cofactor evidence="2">
        <name>Mn(2+)</name>
        <dbReference type="ChEBI" id="CHEBI:29035"/>
    </cofactor>
    <text evidence="2">The Mn(2+) ion enhances activity.</text>
</comment>
<dbReference type="InterPro" id="IPR017439">
    <property type="entry name" value="Amidohydrolase"/>
</dbReference>
<dbReference type="InterPro" id="IPR036264">
    <property type="entry name" value="Bact_exopeptidase_dim_dom"/>
</dbReference>
<dbReference type="EMBL" id="CP003746">
    <property type="protein sequence ID" value="AFU99476.1"/>
    <property type="molecule type" value="Genomic_DNA"/>
</dbReference>
<dbReference type="PANTHER" id="PTHR11014:SF63">
    <property type="entry name" value="METALLOPEPTIDASE, PUTATIVE (AFU_ORTHOLOGUE AFUA_6G09600)-RELATED"/>
    <property type="match status" value="1"/>
</dbReference>
<dbReference type="SUPFAM" id="SSF53187">
    <property type="entry name" value="Zn-dependent exopeptidases"/>
    <property type="match status" value="1"/>
</dbReference>
<dbReference type="STRING" id="1117647.M5M_11495"/>
<keyword evidence="7" id="KW-1185">Reference proteome</keyword>
<dbReference type="Gene3D" id="3.30.70.360">
    <property type="match status" value="1"/>
</dbReference>
<dbReference type="InterPro" id="IPR011650">
    <property type="entry name" value="Peptidase_M20_dimer"/>
</dbReference>
<dbReference type="eggNOG" id="COG1473">
    <property type="taxonomic scope" value="Bacteria"/>
</dbReference>
<evidence type="ECO:0000256" key="3">
    <source>
        <dbReference type="SAM" id="MobiDB-lite"/>
    </source>
</evidence>
<feature type="binding site" evidence="2">
    <location>
        <position position="170"/>
    </location>
    <ligand>
        <name>Mn(2+)</name>
        <dbReference type="ChEBI" id="CHEBI:29035"/>
        <label>2</label>
    </ligand>
</feature>
<evidence type="ECO:0000256" key="2">
    <source>
        <dbReference type="PIRSR" id="PIRSR005962-1"/>
    </source>
</evidence>
<feature type="binding site" evidence="2">
    <location>
        <position position="136"/>
    </location>
    <ligand>
        <name>Mn(2+)</name>
        <dbReference type="ChEBI" id="CHEBI:29035"/>
        <label>2</label>
    </ligand>
</feature>
<feature type="binding site" evidence="2">
    <location>
        <position position="134"/>
    </location>
    <ligand>
        <name>Mn(2+)</name>
        <dbReference type="ChEBI" id="CHEBI:29035"/>
        <label>2</label>
    </ligand>
</feature>
<dbReference type="GO" id="GO:0050118">
    <property type="term" value="F:N-acetyldiaminopimelate deacetylase activity"/>
    <property type="evidence" value="ECO:0007669"/>
    <property type="project" value="UniProtKB-ARBA"/>
</dbReference>
<dbReference type="HOGENOM" id="CLU_023257_6_0_6"/>
<evidence type="ECO:0000313" key="6">
    <source>
        <dbReference type="EMBL" id="AFU99476.1"/>
    </source>
</evidence>
<dbReference type="Pfam" id="PF01546">
    <property type="entry name" value="Peptidase_M20"/>
    <property type="match status" value="1"/>
</dbReference>
<dbReference type="KEGG" id="saga:M5M_11495"/>
<evidence type="ECO:0000259" key="5">
    <source>
        <dbReference type="Pfam" id="PF07687"/>
    </source>
</evidence>
<dbReference type="FunFam" id="3.30.70.360:FF:000001">
    <property type="entry name" value="N-acetyldiaminopimelate deacetylase"/>
    <property type="match status" value="1"/>
</dbReference>
<dbReference type="Proteomes" id="UP000000466">
    <property type="component" value="Chromosome"/>
</dbReference>
<dbReference type="SUPFAM" id="SSF55031">
    <property type="entry name" value="Bacterial exopeptidase dimerisation domain"/>
    <property type="match status" value="1"/>
</dbReference>
<reference evidence="6 7" key="1">
    <citation type="journal article" date="2013" name="Genome Announc.">
        <title>Complete genome sequence of Simiduia agarivorans SA1(T), a marine bacterium able to degrade a variety of polysaccharides.</title>
        <authorList>
            <person name="Lin S.Y."/>
            <person name="Shieh W.Y."/>
            <person name="Chen J.S."/>
            <person name="Tang S.L."/>
        </authorList>
    </citation>
    <scope>NUCLEOTIDE SEQUENCE [LARGE SCALE GENOMIC DNA]</scope>
    <source>
        <strain evidence="7">DSM 21679 / JCM 13881 / BCRC 17597 / SA1</strain>
    </source>
</reference>